<evidence type="ECO:0000256" key="2">
    <source>
        <dbReference type="SAM" id="SignalP"/>
    </source>
</evidence>
<gene>
    <name evidence="3" type="ORF">T4A_5180</name>
    <name evidence="4" type="ORF">T4B_7084</name>
    <name evidence="5" type="ORF">T4C_5518</name>
</gene>
<evidence type="ECO:0000256" key="1">
    <source>
        <dbReference type="SAM" id="MobiDB-lite"/>
    </source>
</evidence>
<accession>A0A0V1EFC6</accession>
<organism evidence="3 6">
    <name type="scientific">Trichinella pseudospiralis</name>
    <name type="common">Parasitic roundworm</name>
    <dbReference type="NCBI Taxonomy" id="6337"/>
    <lineage>
        <taxon>Eukaryota</taxon>
        <taxon>Metazoa</taxon>
        <taxon>Ecdysozoa</taxon>
        <taxon>Nematoda</taxon>
        <taxon>Enoplea</taxon>
        <taxon>Dorylaimia</taxon>
        <taxon>Trichinellida</taxon>
        <taxon>Trichinellidae</taxon>
        <taxon>Trichinella</taxon>
    </lineage>
</organism>
<proteinExistence type="predicted"/>
<evidence type="ECO:0000313" key="5">
    <source>
        <dbReference type="EMBL" id="KRZ32649.1"/>
    </source>
</evidence>
<feature type="region of interest" description="Disordered" evidence="1">
    <location>
        <begin position="67"/>
        <end position="139"/>
    </location>
</feature>
<evidence type="ECO:0008006" key="8">
    <source>
        <dbReference type="Google" id="ProtNLM"/>
    </source>
</evidence>
<comment type="caution">
    <text evidence="3">The sequence shown here is derived from an EMBL/GenBank/DDBJ whole genome shotgun (WGS) entry which is preliminary data.</text>
</comment>
<dbReference type="Proteomes" id="UP000054805">
    <property type="component" value="Unassembled WGS sequence"/>
</dbReference>
<feature type="compositionally biased region" description="Polar residues" evidence="1">
    <location>
        <begin position="72"/>
        <end position="85"/>
    </location>
</feature>
<evidence type="ECO:0000313" key="7">
    <source>
        <dbReference type="Proteomes" id="UP000054805"/>
    </source>
</evidence>
<dbReference type="EMBL" id="JYDV01000109">
    <property type="protein sequence ID" value="KRZ32649.1"/>
    <property type="molecule type" value="Genomic_DNA"/>
</dbReference>
<feature type="compositionally biased region" description="Basic residues" evidence="1">
    <location>
        <begin position="102"/>
        <end position="125"/>
    </location>
</feature>
<dbReference type="Proteomes" id="UP000054632">
    <property type="component" value="Unassembled WGS sequence"/>
</dbReference>
<name>A0A0V1EFC6_TRIPS</name>
<reference evidence="6 7" key="1">
    <citation type="submission" date="2015-01" db="EMBL/GenBank/DDBJ databases">
        <title>Evolution of Trichinella species and genotypes.</title>
        <authorList>
            <person name="Korhonen P.K."/>
            <person name="Edoardo P."/>
            <person name="Giuseppe L.R."/>
            <person name="Gasser R.B."/>
        </authorList>
    </citation>
    <scope>NUCLEOTIDE SEQUENCE [LARGE SCALE GENOMIC DNA]</scope>
    <source>
        <strain evidence="3">ISS13</strain>
        <strain evidence="5">ISS176</strain>
        <strain evidence="4">ISS588</strain>
    </source>
</reference>
<feature type="signal peptide" evidence="2">
    <location>
        <begin position="1"/>
        <end position="25"/>
    </location>
</feature>
<sequence length="157" mass="18202">MLMFRNSFLSIIQLLFLVFSWTTFTRKIPNEMNATMNIISTKEKSETKFTSIFSNLNEDLAGDVDFEFDSPKNAQSDPSKHQSTVCGCGDGENFETIDNSQRGRKRKKRQNKRRSLKKNPPKRSKPPTPEHFWDVGFPSDGEIESRELIFKRRCSND</sequence>
<evidence type="ECO:0000313" key="3">
    <source>
        <dbReference type="EMBL" id="KRY72463.1"/>
    </source>
</evidence>
<protein>
    <recommendedName>
        <fullName evidence="8">DNA endonuclease RBBP8</fullName>
    </recommendedName>
</protein>
<evidence type="ECO:0000313" key="4">
    <source>
        <dbReference type="EMBL" id="KRZ21513.1"/>
    </source>
</evidence>
<keyword evidence="7" id="KW-1185">Reference proteome</keyword>
<dbReference type="AlphaFoldDB" id="A0A0V1EFC6"/>
<dbReference type="Proteomes" id="UP000054826">
    <property type="component" value="Unassembled WGS sequence"/>
</dbReference>
<dbReference type="EMBL" id="JYDR01000044">
    <property type="protein sequence ID" value="KRY72463.1"/>
    <property type="molecule type" value="Genomic_DNA"/>
</dbReference>
<dbReference type="EMBL" id="JYDS01000202">
    <property type="protein sequence ID" value="KRZ21513.1"/>
    <property type="molecule type" value="Genomic_DNA"/>
</dbReference>
<evidence type="ECO:0000313" key="6">
    <source>
        <dbReference type="Proteomes" id="UP000054632"/>
    </source>
</evidence>
<keyword evidence="2" id="KW-0732">Signal</keyword>
<feature type="chain" id="PRO_5010442805" description="DNA endonuclease RBBP8" evidence="2">
    <location>
        <begin position="26"/>
        <end position="157"/>
    </location>
</feature>
<dbReference type="OrthoDB" id="5918800at2759"/>